<sequence length="72" mass="8390">MTRVFLFLISYGIIVVTVSNMILYLNYLSLGYTYQQIFMYILQTADFALFVMAVIVLNLTVFFRFPSLPPFS</sequence>
<protein>
    <submittedName>
        <fullName evidence="2">Uncharacterized protein</fullName>
    </submittedName>
</protein>
<accession>A0ABW3U2R9</accession>
<dbReference type="RefSeq" id="WP_336822085.1">
    <property type="nucleotide sequence ID" value="NZ_JBHTLT010000105.1"/>
</dbReference>
<organism evidence="2 3">
    <name type="scientific">Sporosarcina contaminans</name>
    <dbReference type="NCBI Taxonomy" id="633403"/>
    <lineage>
        <taxon>Bacteria</taxon>
        <taxon>Bacillati</taxon>
        <taxon>Bacillota</taxon>
        <taxon>Bacilli</taxon>
        <taxon>Bacillales</taxon>
        <taxon>Caryophanaceae</taxon>
        <taxon>Sporosarcina</taxon>
    </lineage>
</organism>
<keyword evidence="1" id="KW-0812">Transmembrane</keyword>
<dbReference type="InterPro" id="IPR058887">
    <property type="entry name" value="YuzI-like"/>
</dbReference>
<dbReference type="Pfam" id="PF26135">
    <property type="entry name" value="YuzI"/>
    <property type="match status" value="1"/>
</dbReference>
<reference evidence="3" key="1">
    <citation type="journal article" date="2019" name="Int. J. Syst. Evol. Microbiol.">
        <title>The Global Catalogue of Microorganisms (GCM) 10K type strain sequencing project: providing services to taxonomists for standard genome sequencing and annotation.</title>
        <authorList>
            <consortium name="The Broad Institute Genomics Platform"/>
            <consortium name="The Broad Institute Genome Sequencing Center for Infectious Disease"/>
            <person name="Wu L."/>
            <person name="Ma J."/>
        </authorList>
    </citation>
    <scope>NUCLEOTIDE SEQUENCE [LARGE SCALE GENOMIC DNA]</scope>
    <source>
        <strain evidence="3">CCUG 53915</strain>
    </source>
</reference>
<keyword evidence="3" id="KW-1185">Reference proteome</keyword>
<keyword evidence="1" id="KW-1133">Transmembrane helix</keyword>
<feature type="transmembrane region" description="Helical" evidence="1">
    <location>
        <begin position="6"/>
        <end position="25"/>
    </location>
</feature>
<feature type="transmembrane region" description="Helical" evidence="1">
    <location>
        <begin position="37"/>
        <end position="63"/>
    </location>
</feature>
<proteinExistence type="predicted"/>
<evidence type="ECO:0000313" key="3">
    <source>
        <dbReference type="Proteomes" id="UP001597231"/>
    </source>
</evidence>
<dbReference type="Proteomes" id="UP001597231">
    <property type="component" value="Unassembled WGS sequence"/>
</dbReference>
<dbReference type="EMBL" id="JBHTLT010000105">
    <property type="protein sequence ID" value="MFD1205984.1"/>
    <property type="molecule type" value="Genomic_DNA"/>
</dbReference>
<comment type="caution">
    <text evidence="2">The sequence shown here is derived from an EMBL/GenBank/DDBJ whole genome shotgun (WGS) entry which is preliminary data.</text>
</comment>
<gene>
    <name evidence="2" type="ORF">ACFQ38_12875</name>
</gene>
<name>A0ABW3U2R9_9BACL</name>
<evidence type="ECO:0000256" key="1">
    <source>
        <dbReference type="SAM" id="Phobius"/>
    </source>
</evidence>
<evidence type="ECO:0000313" key="2">
    <source>
        <dbReference type="EMBL" id="MFD1205984.1"/>
    </source>
</evidence>
<keyword evidence="1" id="KW-0472">Membrane</keyword>